<gene>
    <name evidence="1" type="ORF">LCGC14_0442780</name>
</gene>
<evidence type="ECO:0000313" key="1">
    <source>
        <dbReference type="EMBL" id="KKN69283.1"/>
    </source>
</evidence>
<sequence length="85" mass="9954">MKKLIRLTVDMDDVFGSAIRYSQWLMNEKMWLWASLEALSVDPLNLKPRAVLLYFRQVSEQYYLKKMTDLIGPQAAILIMEGEEV</sequence>
<reference evidence="1" key="1">
    <citation type="journal article" date="2015" name="Nature">
        <title>Complex archaea that bridge the gap between prokaryotes and eukaryotes.</title>
        <authorList>
            <person name="Spang A."/>
            <person name="Saw J.H."/>
            <person name="Jorgensen S.L."/>
            <person name="Zaremba-Niedzwiedzka K."/>
            <person name="Martijn J."/>
            <person name="Lind A.E."/>
            <person name="van Eijk R."/>
            <person name="Schleper C."/>
            <person name="Guy L."/>
            <person name="Ettema T.J."/>
        </authorList>
    </citation>
    <scope>NUCLEOTIDE SEQUENCE</scope>
</reference>
<dbReference type="EMBL" id="LAZR01000429">
    <property type="protein sequence ID" value="KKN69283.1"/>
    <property type="molecule type" value="Genomic_DNA"/>
</dbReference>
<accession>A0A0F9VU87</accession>
<dbReference type="AlphaFoldDB" id="A0A0F9VU87"/>
<name>A0A0F9VU87_9ZZZZ</name>
<comment type="caution">
    <text evidence="1">The sequence shown here is derived from an EMBL/GenBank/DDBJ whole genome shotgun (WGS) entry which is preliminary data.</text>
</comment>
<proteinExistence type="predicted"/>
<protein>
    <submittedName>
        <fullName evidence="1">Uncharacterized protein</fullName>
    </submittedName>
</protein>
<organism evidence="1">
    <name type="scientific">marine sediment metagenome</name>
    <dbReference type="NCBI Taxonomy" id="412755"/>
    <lineage>
        <taxon>unclassified sequences</taxon>
        <taxon>metagenomes</taxon>
        <taxon>ecological metagenomes</taxon>
    </lineage>
</organism>